<evidence type="ECO:0000259" key="2">
    <source>
        <dbReference type="Pfam" id="PF08450"/>
    </source>
</evidence>
<evidence type="ECO:0000313" key="3">
    <source>
        <dbReference type="EMBL" id="MFC7061443.1"/>
    </source>
</evidence>
<dbReference type="SUPFAM" id="SSF63829">
    <property type="entry name" value="Calcium-dependent phosphotriesterase"/>
    <property type="match status" value="1"/>
</dbReference>
<dbReference type="PRINTS" id="PR01790">
    <property type="entry name" value="SMP30FAMILY"/>
</dbReference>
<evidence type="ECO:0000256" key="1">
    <source>
        <dbReference type="ARBA" id="ARBA00008853"/>
    </source>
</evidence>
<comment type="similarity">
    <text evidence="1">Belongs to the SMP-30/CGR1 family.</text>
</comment>
<dbReference type="Gene3D" id="2.120.10.30">
    <property type="entry name" value="TolB, C-terminal domain"/>
    <property type="match status" value="1"/>
</dbReference>
<comment type="caution">
    <text evidence="3">The sequence shown here is derived from an EMBL/GenBank/DDBJ whole genome shotgun (WGS) entry which is preliminary data.</text>
</comment>
<sequence>MNVELVIDSQSTLGEGPCWDHERGILYFVDILEKKIIQFNPQTEKVQSIDVDNFVGAVAVREKGGLVVALQKGMYFLDWQKEELTPIVDPENHLPMNRFNDGKCDPAGRFWAGTMDLSEENVTGSLYCLDEQLQITEKIKEVGISNGLAWSPDYSYMYFIDTPTGKVMRYNYELSTGEIKQPEVIIQFQEDMGHPDGMTIDEEGMLWIAHFDGHGISRWNPLTGNRLQFIPIPAANVTSCTFGGNNLDELYVTTARKDTSEEDLLRYPHAGGVFKVKAGVRGSYSYSFKG</sequence>
<proteinExistence type="inferred from homology"/>
<dbReference type="Proteomes" id="UP001596410">
    <property type="component" value="Unassembled WGS sequence"/>
</dbReference>
<feature type="domain" description="SMP-30/Gluconolactonase/LRE-like region" evidence="2">
    <location>
        <begin position="13"/>
        <end position="256"/>
    </location>
</feature>
<dbReference type="InterPro" id="IPR005511">
    <property type="entry name" value="SMP-30"/>
</dbReference>
<protein>
    <submittedName>
        <fullName evidence="3">SMP-30/gluconolactonase/LRE family protein</fullName>
        <ecNumber evidence="3">3.1.1.99</ecNumber>
    </submittedName>
</protein>
<dbReference type="RefSeq" id="WP_204710993.1">
    <property type="nucleotide sequence ID" value="NZ_JBHSZV010000013.1"/>
</dbReference>
<organism evidence="3 4">
    <name type="scientific">Halobacillus seohaensis</name>
    <dbReference type="NCBI Taxonomy" id="447421"/>
    <lineage>
        <taxon>Bacteria</taxon>
        <taxon>Bacillati</taxon>
        <taxon>Bacillota</taxon>
        <taxon>Bacilli</taxon>
        <taxon>Bacillales</taxon>
        <taxon>Bacillaceae</taxon>
        <taxon>Halobacillus</taxon>
    </lineage>
</organism>
<dbReference type="EC" id="3.1.1.99" evidence="3"/>
<evidence type="ECO:0000313" key="4">
    <source>
        <dbReference type="Proteomes" id="UP001596410"/>
    </source>
</evidence>
<dbReference type="GO" id="GO:0016787">
    <property type="term" value="F:hydrolase activity"/>
    <property type="evidence" value="ECO:0007669"/>
    <property type="project" value="UniProtKB-KW"/>
</dbReference>
<reference evidence="4" key="1">
    <citation type="journal article" date="2019" name="Int. J. Syst. Evol. Microbiol.">
        <title>The Global Catalogue of Microorganisms (GCM) 10K type strain sequencing project: providing services to taxonomists for standard genome sequencing and annotation.</title>
        <authorList>
            <consortium name="The Broad Institute Genomics Platform"/>
            <consortium name="The Broad Institute Genome Sequencing Center for Infectious Disease"/>
            <person name="Wu L."/>
            <person name="Ma J."/>
        </authorList>
    </citation>
    <scope>NUCLEOTIDE SEQUENCE [LARGE SCALE GENOMIC DNA]</scope>
    <source>
        <strain evidence="4">CGMCC 4.1621</strain>
    </source>
</reference>
<name>A0ABW2EGJ3_9BACI</name>
<gene>
    <name evidence="3" type="ORF">ACFQIC_06165</name>
</gene>
<dbReference type="PANTHER" id="PTHR10907">
    <property type="entry name" value="REGUCALCIN"/>
    <property type="match status" value="1"/>
</dbReference>
<accession>A0ABW2EGJ3</accession>
<dbReference type="Pfam" id="PF08450">
    <property type="entry name" value="SGL"/>
    <property type="match status" value="1"/>
</dbReference>
<dbReference type="PANTHER" id="PTHR10907:SF47">
    <property type="entry name" value="REGUCALCIN"/>
    <property type="match status" value="1"/>
</dbReference>
<dbReference type="EMBL" id="JBHSZV010000013">
    <property type="protein sequence ID" value="MFC7061443.1"/>
    <property type="molecule type" value="Genomic_DNA"/>
</dbReference>
<keyword evidence="3" id="KW-0378">Hydrolase</keyword>
<dbReference type="InterPro" id="IPR013658">
    <property type="entry name" value="SGL"/>
</dbReference>
<dbReference type="InterPro" id="IPR011042">
    <property type="entry name" value="6-blade_b-propeller_TolB-like"/>
</dbReference>
<keyword evidence="4" id="KW-1185">Reference proteome</keyword>